<gene>
    <name evidence="3" type="ORF">PHPALM_508</name>
</gene>
<organism evidence="3 4">
    <name type="scientific">Phytophthora palmivora</name>
    <dbReference type="NCBI Taxonomy" id="4796"/>
    <lineage>
        <taxon>Eukaryota</taxon>
        <taxon>Sar</taxon>
        <taxon>Stramenopiles</taxon>
        <taxon>Oomycota</taxon>
        <taxon>Peronosporomycetes</taxon>
        <taxon>Peronosporales</taxon>
        <taxon>Peronosporaceae</taxon>
        <taxon>Phytophthora</taxon>
    </lineage>
</organism>
<name>A0A2P4YUN0_9STRA</name>
<proteinExistence type="predicted"/>
<keyword evidence="2" id="KW-0732">Signal</keyword>
<protein>
    <submittedName>
        <fullName evidence="3">Uncharacterized protein</fullName>
    </submittedName>
</protein>
<keyword evidence="4" id="KW-1185">Reference proteome</keyword>
<dbReference type="EMBL" id="NCKW01000066">
    <property type="protein sequence ID" value="POM81511.1"/>
    <property type="molecule type" value="Genomic_DNA"/>
</dbReference>
<reference evidence="3 4" key="1">
    <citation type="journal article" date="2017" name="Genome Biol. Evol.">
        <title>Phytophthora megakarya and P. palmivora, closely related causal agents of cacao black pod rot, underwent increases in genome sizes and gene numbers by different mechanisms.</title>
        <authorList>
            <person name="Ali S.S."/>
            <person name="Shao J."/>
            <person name="Lary D.J."/>
            <person name="Kronmiller B."/>
            <person name="Shen D."/>
            <person name="Strem M.D."/>
            <person name="Amoako-Attah I."/>
            <person name="Akrofi A.Y."/>
            <person name="Begoude B.A."/>
            <person name="Ten Hoopen G.M."/>
            <person name="Coulibaly K."/>
            <person name="Kebe B.I."/>
            <person name="Melnick R.L."/>
            <person name="Guiltinan M.J."/>
            <person name="Tyler B.M."/>
            <person name="Meinhardt L.W."/>
            <person name="Bailey B.A."/>
        </authorList>
    </citation>
    <scope>NUCLEOTIDE SEQUENCE [LARGE SCALE GENOMIC DNA]</scope>
    <source>
        <strain evidence="4">sbr112.9</strain>
    </source>
</reference>
<feature type="signal peptide" evidence="2">
    <location>
        <begin position="1"/>
        <end position="21"/>
    </location>
</feature>
<feature type="compositionally biased region" description="Basic and acidic residues" evidence="1">
    <location>
        <begin position="111"/>
        <end position="124"/>
    </location>
</feature>
<sequence>MFKATIFIAAIVVAAALPVEGKNHDGHHGHHGHHHGHHHAPSDAGSADFPFDGSDDKGKPWSGSGFGGRFPDVGNSNEMPPFQAQGSFHDDHHGNEDPNNEQQPPSLGRYLKGEEATEGDKDYGLRSPRFHGSNGQDSWHGSGSFDGHFPHQPNAGSNEKPRGPRGERGSKPPKNTDNSASNSDNEPFTVSDVTINFNVDMPMTTTTSLIERRIFRFSSFTDLRAIKGFNYQANLTAEGRVFVSLAF</sequence>
<dbReference type="Proteomes" id="UP000237271">
    <property type="component" value="Unassembled WGS sequence"/>
</dbReference>
<feature type="compositionally biased region" description="Polar residues" evidence="1">
    <location>
        <begin position="173"/>
        <end position="189"/>
    </location>
</feature>
<feature type="compositionally biased region" description="Basic and acidic residues" evidence="1">
    <location>
        <begin position="159"/>
        <end position="170"/>
    </location>
</feature>
<feature type="chain" id="PRO_5015114499" evidence="2">
    <location>
        <begin position="22"/>
        <end position="247"/>
    </location>
</feature>
<evidence type="ECO:0000256" key="2">
    <source>
        <dbReference type="SAM" id="SignalP"/>
    </source>
</evidence>
<accession>A0A2P4YUN0</accession>
<evidence type="ECO:0000313" key="3">
    <source>
        <dbReference type="EMBL" id="POM81511.1"/>
    </source>
</evidence>
<feature type="region of interest" description="Disordered" evidence="1">
    <location>
        <begin position="22"/>
        <end position="189"/>
    </location>
</feature>
<evidence type="ECO:0000256" key="1">
    <source>
        <dbReference type="SAM" id="MobiDB-lite"/>
    </source>
</evidence>
<dbReference type="AlphaFoldDB" id="A0A2P4YUN0"/>
<comment type="caution">
    <text evidence="3">The sequence shown here is derived from an EMBL/GenBank/DDBJ whole genome shotgun (WGS) entry which is preliminary data.</text>
</comment>
<evidence type="ECO:0000313" key="4">
    <source>
        <dbReference type="Proteomes" id="UP000237271"/>
    </source>
</evidence>
<feature type="compositionally biased region" description="Basic residues" evidence="1">
    <location>
        <begin position="27"/>
        <end position="39"/>
    </location>
</feature>